<dbReference type="EMBL" id="DSRU01000442">
    <property type="protein sequence ID" value="HFN01756.1"/>
    <property type="molecule type" value="Genomic_DNA"/>
</dbReference>
<dbReference type="InterPro" id="IPR031975">
    <property type="entry name" value="Pilin_GH"/>
</dbReference>
<dbReference type="Pfam" id="PF16734">
    <property type="entry name" value="Pilin_GH"/>
    <property type="match status" value="1"/>
</dbReference>
<dbReference type="AlphaFoldDB" id="A0A7C3PJX8"/>
<comment type="caution">
    <text evidence="2">The sequence shown here is derived from an EMBL/GenBank/DDBJ whole genome shotgun (WGS) entry which is preliminary data.</text>
</comment>
<organism evidence="2">
    <name type="scientific">Oscillatoriales cyanobacterium SpSt-418</name>
    <dbReference type="NCBI Taxonomy" id="2282169"/>
    <lineage>
        <taxon>Bacteria</taxon>
        <taxon>Bacillati</taxon>
        <taxon>Cyanobacteriota</taxon>
        <taxon>Cyanophyceae</taxon>
        <taxon>Oscillatoriophycideae</taxon>
        <taxon>Oscillatoriales</taxon>
    </lineage>
</organism>
<feature type="chain" id="PRO_5027589268" evidence="1">
    <location>
        <begin position="30"/>
        <end position="308"/>
    </location>
</feature>
<proteinExistence type="predicted"/>
<gene>
    <name evidence="2" type="ORF">ENR64_29250</name>
</gene>
<evidence type="ECO:0000256" key="1">
    <source>
        <dbReference type="SAM" id="SignalP"/>
    </source>
</evidence>
<dbReference type="PROSITE" id="PS51257">
    <property type="entry name" value="PROKAR_LIPOPROTEIN"/>
    <property type="match status" value="1"/>
</dbReference>
<keyword evidence="1" id="KW-0732">Signal</keyword>
<reference evidence="2" key="1">
    <citation type="journal article" date="2020" name="mSystems">
        <title>Genome- and Community-Level Interaction Insights into Carbon Utilization and Element Cycling Functions of Hydrothermarchaeota in Hydrothermal Sediment.</title>
        <authorList>
            <person name="Zhou Z."/>
            <person name="Liu Y."/>
            <person name="Xu W."/>
            <person name="Pan J."/>
            <person name="Luo Z.H."/>
            <person name="Li M."/>
        </authorList>
    </citation>
    <scope>NUCLEOTIDE SEQUENCE [LARGE SCALE GENOMIC DNA]</scope>
    <source>
        <strain evidence="2">SpSt-418</strain>
    </source>
</reference>
<sequence length="308" mass="33430">MSPKQVMLHLTKLCVYLGLSGLLSVGAVACRTPSMTQTASPSPSVSALPKEDPTAKALLGEWHVSPQKLQESVIPSIFFSSDGKGYFVNYLDGKKQATEFQYTLKSNAKPMQLDILLPGEAQPIQTIFALAGDTLRLETQTQPGVARPSNFSSQTLQLKRVSNLAELPADVFLIDASQVPNRAVLAKESEGKANIGMLNRAQQAYFLENTKFAENLELLEVAIAPETESYRYQIAQATDQQVVVKAQAKKSELKSFTGVVIAEKMPTAAGSTTQFICETEQAAQTPPTIGTVYRAAEFQCPQGSRKVK</sequence>
<protein>
    <submittedName>
        <fullName evidence="2">Uncharacterized protein</fullName>
    </submittedName>
</protein>
<evidence type="ECO:0000313" key="2">
    <source>
        <dbReference type="EMBL" id="HFN01756.1"/>
    </source>
</evidence>
<feature type="signal peptide" evidence="1">
    <location>
        <begin position="1"/>
        <end position="29"/>
    </location>
</feature>
<accession>A0A7C3PJX8</accession>
<name>A0A7C3PJX8_9CYAN</name>